<evidence type="ECO:0000256" key="3">
    <source>
        <dbReference type="SAM" id="MobiDB-lite"/>
    </source>
</evidence>
<sequence length="928" mass="100161">MWGSGGSLLYFCLSPRTLLLFLSGALWALGSSGFVGREAFVGSGRLSHVWGRDWRRRRLGPNRDGKSLALVVGPGDEEEEDEAEGGKGKPGKGGDLETEKAKRWREAYDRVARERSEEREEVEKFQEGTRGEEFELVEGLEEEIQERETGEFSNYAIALTNRRRNDPTERFLRRQYRIPDTMTLSEWKYEAMSRLRFQQMMEKQMPGSLGDEQKEMDRGGLEDQMRSRRALVVNLARAGLGAAVYAGGLRRDYLSSLPLSKLPSSVVLSAVAGAGISGVVRSNINSEGDLPVFPLDVLGSLVGRQGLEGQGNEGDVLSVLKRLTGVETKGGGFFPDGVLLVFWRSSQPLSLAAMDAVVQLERVLGAEKVKRLLPVFVRGAKFEDEFVTRGSSTVPMFPPQEGGDTELEKAASLLGYSKKESLTRAPVVSDPSGVLLKSCGLLPTAVPAVIACVTEKDNENSKNVVMRVAGVLPSRSLGASAGVSLPAQMGAGLLGGDSTSPLASPLFGIPPSFKQRASGEIVVGPRPTGKVGGGALRFPTGVAVDVKGDRLFIADTGNHRVVVTTLEGKFVLQIGGAGVGWRDGSADRSLFRAPHGLWWEEEKQTLWVADTGNGCLRKISFPTGQGSSVWPSYALSSVTPGVSWSDPVELGSRIEDRNVGQRRALSFPLQVSGGDGELYVTAAGSHQIWRVNQQAGPDGVESLEPFLGSGVRGRRDHRDTLTEAVFRGGGLRRGLSEDVRLSEPVGITRLRGGQWVVSEGERGDLRWFNQDGSQVSTLIGGGGDQWIEGDESLQGDMGMPSPLPNFRWPSFLSTQEIKLPDREAEEGAILSDTFNHKLKVFRLSELGSEAAAVGGDLAGGGRPGSQDGSLKEALFNRPAQTACSKRFDFGAPRVWVADQGNHLIRVVDRLSETVETLQLSDVPPPPPS</sequence>
<dbReference type="PANTHER" id="PTHR46388:SF2">
    <property type="entry name" value="NHL REPEAT-CONTAINING PROTEIN 2"/>
    <property type="match status" value="1"/>
</dbReference>
<accession>A0A0G4G546</accession>
<keyword evidence="1" id="KW-0677">Repeat</keyword>
<dbReference type="PROSITE" id="PS51125">
    <property type="entry name" value="NHL"/>
    <property type="match status" value="1"/>
</dbReference>
<dbReference type="AlphaFoldDB" id="A0A0G4G546"/>
<gene>
    <name evidence="4" type="ORF">Cvel_20336</name>
</gene>
<dbReference type="Pfam" id="PF01436">
    <property type="entry name" value="NHL"/>
    <property type="match status" value="1"/>
</dbReference>
<dbReference type="SUPFAM" id="SSF101898">
    <property type="entry name" value="NHL repeat"/>
    <property type="match status" value="1"/>
</dbReference>
<evidence type="ECO:0000256" key="1">
    <source>
        <dbReference type="ARBA" id="ARBA00022737"/>
    </source>
</evidence>
<reference evidence="4" key="1">
    <citation type="submission" date="2014-11" db="EMBL/GenBank/DDBJ databases">
        <authorList>
            <person name="Otto D Thomas"/>
            <person name="Naeem Raeece"/>
        </authorList>
    </citation>
    <scope>NUCLEOTIDE SEQUENCE</scope>
</reference>
<dbReference type="Gene3D" id="2.120.10.30">
    <property type="entry name" value="TolB, C-terminal domain"/>
    <property type="match status" value="2"/>
</dbReference>
<protein>
    <submittedName>
        <fullName evidence="4">Uncharacterized protein</fullName>
    </submittedName>
</protein>
<evidence type="ECO:0000256" key="2">
    <source>
        <dbReference type="PROSITE-ProRule" id="PRU00504"/>
    </source>
</evidence>
<dbReference type="InterPro" id="IPR001258">
    <property type="entry name" value="NHL_repeat"/>
</dbReference>
<dbReference type="PANTHER" id="PTHR46388">
    <property type="entry name" value="NHL REPEAT-CONTAINING PROTEIN 2"/>
    <property type="match status" value="1"/>
</dbReference>
<name>A0A0G4G546_9ALVE</name>
<evidence type="ECO:0000313" key="4">
    <source>
        <dbReference type="EMBL" id="CEM23630.1"/>
    </source>
</evidence>
<feature type="compositionally biased region" description="Basic and acidic residues" evidence="3">
    <location>
        <begin position="84"/>
        <end position="99"/>
    </location>
</feature>
<dbReference type="InterPro" id="IPR011042">
    <property type="entry name" value="6-blade_b-propeller_TolB-like"/>
</dbReference>
<dbReference type="EMBL" id="CDMZ01000901">
    <property type="protein sequence ID" value="CEM23630.1"/>
    <property type="molecule type" value="Genomic_DNA"/>
</dbReference>
<feature type="region of interest" description="Disordered" evidence="3">
    <location>
        <begin position="65"/>
        <end position="99"/>
    </location>
</feature>
<proteinExistence type="predicted"/>
<organism evidence="4">
    <name type="scientific">Chromera velia CCMP2878</name>
    <dbReference type="NCBI Taxonomy" id="1169474"/>
    <lineage>
        <taxon>Eukaryota</taxon>
        <taxon>Sar</taxon>
        <taxon>Alveolata</taxon>
        <taxon>Colpodellida</taxon>
        <taxon>Chromeraceae</taxon>
        <taxon>Chromera</taxon>
    </lineage>
</organism>
<feature type="repeat" description="NHL" evidence="2">
    <location>
        <begin position="529"/>
        <end position="567"/>
    </location>
</feature>
<dbReference type="VEuPathDB" id="CryptoDB:Cvel_20336"/>